<evidence type="ECO:0000259" key="2">
    <source>
        <dbReference type="Pfam" id="PF08308"/>
    </source>
</evidence>
<dbReference type="Proteomes" id="UP000001880">
    <property type="component" value="Chromosome"/>
</dbReference>
<dbReference type="KEGG" id="hoh:Hoch_3597"/>
<feature type="domain" description="PEGA" evidence="2">
    <location>
        <begin position="197"/>
        <end position="264"/>
    </location>
</feature>
<organism evidence="3 4">
    <name type="scientific">Haliangium ochraceum (strain DSM 14365 / JCM 11303 / SMP-2)</name>
    <dbReference type="NCBI Taxonomy" id="502025"/>
    <lineage>
        <taxon>Bacteria</taxon>
        <taxon>Pseudomonadati</taxon>
        <taxon>Myxococcota</taxon>
        <taxon>Polyangia</taxon>
        <taxon>Haliangiales</taxon>
        <taxon>Kofleriaceae</taxon>
        <taxon>Haliangium</taxon>
    </lineage>
</organism>
<feature type="domain" description="PEGA" evidence="2">
    <location>
        <begin position="133"/>
        <end position="188"/>
    </location>
</feature>
<feature type="chain" id="PRO_5003011626" evidence="1">
    <location>
        <begin position="29"/>
        <end position="727"/>
    </location>
</feature>
<dbReference type="OrthoDB" id="5500269at2"/>
<sequence length="727" mass="79412">MRLALWKHRLASLLPVMLLLAMAAEAHAQSEEPPCPARSSRARYTVRIDSSPPQAAIVLDDERCILGYTPWEGKVERGQLRVTIKKEGYESAKRNFNVRRTRRTQQVPMAALVKLPDPPKIEVTASADQNAFNAEVWIDGQQQGQIPLVITVPKGRQLVEVRKEGFEAFSQWVEAKEDARVTVNPVLKAIVKEKKGGILVEADVAGAEVYIDGQRHTDLTPTLIAGVSEGPHVIEVRKEPAQPWKQTITVLADQTVKVSAQLQATMKPPGGNVRVLSNVAGARVYLDGIDLGPSPADLKDIAPGEHLIEVKAEGYLPREERVTVNAGSANVLKLDLQPLPDTPVGETALVKVVSPVPEATIFIDGERIGNAPQEKEIAAGEHFVVVTKPGYKKFEDKIEVEVGQVITVTAELSAAGALRVLSTPPGADVLVDGEVLGQTPFNKDDIDVGEHVVTVRALDFYDHEQNVNIEGGQRTIVSARLEAIDTGPTETELMQEQRALSSFGARALPSGRSTIDIAMGYPYFLEGHFTVGATSIGDYAFDAGVLLRTFFSRTEFAIKSRLTLFDEAPFSFGVFAQAGGGSNFVDDSGRNTLFFDAGALASLTAFGTMTVTGRAYLNTWSDRHCPAEDEGTPLDVCGMERYMANKDRVDRLLGSNNFSDLSERESGVRLMTSLVVEVALWQRWSGWLIFEGAPFQDERAAYTDLFSPAMVDEDIGTYLRFGATYKF</sequence>
<feature type="domain" description="PEGA" evidence="2">
    <location>
        <begin position="271"/>
        <end position="338"/>
    </location>
</feature>
<feature type="domain" description="PEGA" evidence="2">
    <location>
        <begin position="350"/>
        <end position="413"/>
    </location>
</feature>
<dbReference type="AlphaFoldDB" id="D0LX57"/>
<accession>D0LX57</accession>
<dbReference type="eggNOG" id="COG1470">
    <property type="taxonomic scope" value="Bacteria"/>
</dbReference>
<dbReference type="InterPro" id="IPR013229">
    <property type="entry name" value="PEGA"/>
</dbReference>
<dbReference type="PANTHER" id="PTHR36194:SF1">
    <property type="entry name" value="S-LAYER-LIKE PROTEIN"/>
    <property type="match status" value="1"/>
</dbReference>
<keyword evidence="1" id="KW-0732">Signal</keyword>
<dbReference type="EMBL" id="CP001804">
    <property type="protein sequence ID" value="ACY16099.1"/>
    <property type="molecule type" value="Genomic_DNA"/>
</dbReference>
<evidence type="ECO:0000313" key="4">
    <source>
        <dbReference type="Proteomes" id="UP000001880"/>
    </source>
</evidence>
<feature type="signal peptide" evidence="1">
    <location>
        <begin position="1"/>
        <end position="28"/>
    </location>
</feature>
<keyword evidence="4" id="KW-1185">Reference proteome</keyword>
<protein>
    <submittedName>
        <fullName evidence="3">PEGA domain protein</fullName>
    </submittedName>
</protein>
<dbReference type="PANTHER" id="PTHR36194">
    <property type="entry name" value="S-LAYER-LIKE PROTEIN"/>
    <property type="match status" value="1"/>
</dbReference>
<gene>
    <name evidence="3" type="ordered locus">Hoch_3597</name>
</gene>
<evidence type="ECO:0000256" key="1">
    <source>
        <dbReference type="SAM" id="SignalP"/>
    </source>
</evidence>
<evidence type="ECO:0000313" key="3">
    <source>
        <dbReference type="EMBL" id="ACY16099.1"/>
    </source>
</evidence>
<dbReference type="HOGENOM" id="CLU_380733_0_0_7"/>
<reference evidence="3 4" key="1">
    <citation type="journal article" date="2010" name="Stand. Genomic Sci.">
        <title>Complete genome sequence of Haliangium ochraceum type strain (SMP-2).</title>
        <authorList>
            <consortium name="US DOE Joint Genome Institute (JGI-PGF)"/>
            <person name="Ivanova N."/>
            <person name="Daum C."/>
            <person name="Lang E."/>
            <person name="Abt B."/>
            <person name="Kopitz M."/>
            <person name="Saunders E."/>
            <person name="Lapidus A."/>
            <person name="Lucas S."/>
            <person name="Glavina Del Rio T."/>
            <person name="Nolan M."/>
            <person name="Tice H."/>
            <person name="Copeland A."/>
            <person name="Cheng J.F."/>
            <person name="Chen F."/>
            <person name="Bruce D."/>
            <person name="Goodwin L."/>
            <person name="Pitluck S."/>
            <person name="Mavromatis K."/>
            <person name="Pati A."/>
            <person name="Mikhailova N."/>
            <person name="Chen A."/>
            <person name="Palaniappan K."/>
            <person name="Land M."/>
            <person name="Hauser L."/>
            <person name="Chang Y.J."/>
            <person name="Jeffries C.D."/>
            <person name="Detter J.C."/>
            <person name="Brettin T."/>
            <person name="Rohde M."/>
            <person name="Goker M."/>
            <person name="Bristow J."/>
            <person name="Markowitz V."/>
            <person name="Eisen J.A."/>
            <person name="Hugenholtz P."/>
            <person name="Kyrpides N.C."/>
            <person name="Klenk H.P."/>
        </authorList>
    </citation>
    <scope>NUCLEOTIDE SEQUENCE [LARGE SCALE GENOMIC DNA]</scope>
    <source>
        <strain evidence="4">DSM 14365 / CIP 107738 / JCM 11303 / AJ 13395 / SMP-2</strain>
    </source>
</reference>
<proteinExistence type="predicted"/>
<dbReference type="Pfam" id="PF08308">
    <property type="entry name" value="PEGA"/>
    <property type="match status" value="6"/>
</dbReference>
<feature type="domain" description="PEGA" evidence="2">
    <location>
        <begin position="416"/>
        <end position="482"/>
    </location>
</feature>
<dbReference type="STRING" id="502025.Hoch_3597"/>
<feature type="domain" description="PEGA" evidence="2">
    <location>
        <begin position="44"/>
        <end position="102"/>
    </location>
</feature>
<name>D0LX57_HALO1</name>